<evidence type="ECO:0000313" key="2">
    <source>
        <dbReference type="EMBL" id="OYO19313.1"/>
    </source>
</evidence>
<dbReference type="SMART" id="SM00421">
    <property type="entry name" value="HTH_LUXR"/>
    <property type="match status" value="1"/>
</dbReference>
<dbReference type="InterPro" id="IPR016032">
    <property type="entry name" value="Sig_transdc_resp-reg_C-effctor"/>
</dbReference>
<dbReference type="InterPro" id="IPR011990">
    <property type="entry name" value="TPR-like_helical_dom_sf"/>
</dbReference>
<dbReference type="PANTHER" id="PTHR47691">
    <property type="entry name" value="REGULATOR-RELATED"/>
    <property type="match status" value="1"/>
</dbReference>
<dbReference type="SUPFAM" id="SSF48452">
    <property type="entry name" value="TPR-like"/>
    <property type="match status" value="1"/>
</dbReference>
<dbReference type="EMBL" id="NMVQ01000034">
    <property type="protein sequence ID" value="OYO19313.1"/>
    <property type="molecule type" value="Genomic_DNA"/>
</dbReference>
<organism evidence="2 3">
    <name type="scientific">Enemella dayhoffiae</name>
    <dbReference type="NCBI Taxonomy" id="2016507"/>
    <lineage>
        <taxon>Bacteria</taxon>
        <taxon>Bacillati</taxon>
        <taxon>Actinomycetota</taxon>
        <taxon>Actinomycetes</taxon>
        <taxon>Propionibacteriales</taxon>
        <taxon>Propionibacteriaceae</taxon>
        <taxon>Enemella</taxon>
    </lineage>
</organism>
<evidence type="ECO:0000259" key="1">
    <source>
        <dbReference type="PROSITE" id="PS50043"/>
    </source>
</evidence>
<dbReference type="Proteomes" id="UP000216311">
    <property type="component" value="Unassembled WGS sequence"/>
</dbReference>
<dbReference type="PROSITE" id="PS50043">
    <property type="entry name" value="HTH_LUXR_2"/>
    <property type="match status" value="1"/>
</dbReference>
<dbReference type="AlphaFoldDB" id="A0A255GWU1"/>
<dbReference type="PRINTS" id="PR00364">
    <property type="entry name" value="DISEASERSIST"/>
</dbReference>
<reference evidence="2 3" key="1">
    <citation type="submission" date="2017-07" db="EMBL/GenBank/DDBJ databases">
        <title>Draft whole genome sequences of clinical Proprionibacteriaceae strains.</title>
        <authorList>
            <person name="Bernier A.-M."/>
            <person name="Bernard K."/>
            <person name="Domingo M.-C."/>
        </authorList>
    </citation>
    <scope>NUCLEOTIDE SEQUENCE [LARGE SCALE GENOMIC DNA]</scope>
    <source>
        <strain evidence="2 3">NML 130396</strain>
    </source>
</reference>
<dbReference type="Pfam" id="PF00196">
    <property type="entry name" value="GerE"/>
    <property type="match status" value="1"/>
</dbReference>
<dbReference type="PROSITE" id="PS00622">
    <property type="entry name" value="HTH_LUXR_1"/>
    <property type="match status" value="1"/>
</dbReference>
<comment type="caution">
    <text evidence="2">The sequence shown here is derived from an EMBL/GenBank/DDBJ whole genome shotgun (WGS) entry which is preliminary data.</text>
</comment>
<proteinExistence type="predicted"/>
<dbReference type="CDD" id="cd06170">
    <property type="entry name" value="LuxR_C_like"/>
    <property type="match status" value="1"/>
</dbReference>
<dbReference type="InterPro" id="IPR000792">
    <property type="entry name" value="Tscrpt_reg_LuxR_C"/>
</dbReference>
<dbReference type="SUPFAM" id="SSF46894">
    <property type="entry name" value="C-terminal effector domain of the bipartite response regulators"/>
    <property type="match status" value="1"/>
</dbReference>
<evidence type="ECO:0000313" key="3">
    <source>
        <dbReference type="Proteomes" id="UP000216311"/>
    </source>
</evidence>
<dbReference type="RefSeq" id="WP_094364610.1">
    <property type="nucleotide sequence ID" value="NZ_NMVQ01000034.1"/>
</dbReference>
<dbReference type="SUPFAM" id="SSF52540">
    <property type="entry name" value="P-loop containing nucleoside triphosphate hydrolases"/>
    <property type="match status" value="1"/>
</dbReference>
<gene>
    <name evidence="2" type="ORF">CGZ93_13115</name>
</gene>
<feature type="domain" description="HTH luxR-type" evidence="1">
    <location>
        <begin position="695"/>
        <end position="760"/>
    </location>
</feature>
<dbReference type="Gene3D" id="3.40.50.300">
    <property type="entry name" value="P-loop containing nucleotide triphosphate hydrolases"/>
    <property type="match status" value="1"/>
</dbReference>
<dbReference type="PANTHER" id="PTHR47691:SF3">
    <property type="entry name" value="HTH-TYPE TRANSCRIPTIONAL REGULATOR RV0890C-RELATED"/>
    <property type="match status" value="1"/>
</dbReference>
<dbReference type="GO" id="GO:0006355">
    <property type="term" value="P:regulation of DNA-templated transcription"/>
    <property type="evidence" value="ECO:0007669"/>
    <property type="project" value="InterPro"/>
</dbReference>
<dbReference type="GO" id="GO:0003677">
    <property type="term" value="F:DNA binding"/>
    <property type="evidence" value="ECO:0007669"/>
    <property type="project" value="InterPro"/>
</dbReference>
<keyword evidence="3" id="KW-1185">Reference proteome</keyword>
<dbReference type="PRINTS" id="PR00038">
    <property type="entry name" value="HTHLUXR"/>
</dbReference>
<dbReference type="Gene3D" id="1.25.40.10">
    <property type="entry name" value="Tetratricopeptide repeat domain"/>
    <property type="match status" value="1"/>
</dbReference>
<dbReference type="InterPro" id="IPR027417">
    <property type="entry name" value="P-loop_NTPase"/>
</dbReference>
<dbReference type="Gene3D" id="1.10.10.10">
    <property type="entry name" value="Winged helix-like DNA-binding domain superfamily/Winged helix DNA-binding domain"/>
    <property type="match status" value="1"/>
</dbReference>
<sequence length="762" mass="82683">MGQLSAPMTRFIGRGRTVPQAESLICENRLVSLIGPGGIGKTRLALELAGRLDDQFADGCAVAALEVVVDPTDVPWGVASALEIADLTNRDATERLTNFLGRKQLLLVLDNCEHLLESAADLVLTVLTRCPGVHVLTTSREPLGLEGEHVLTVPPLELPERDSDPATVTRAEAVALLLERAAQAGSPLEVTEKNCAAIAELCRRLDGMPLAIELAAVRLRSLSAEQILDRLDARFLLLRRNGRGLLPRHQTLRNLVDWSYELCSPAEQLLWARMSVFTAGCDLDAAEAVAGFGSLRREEVLDLLDALVAKSIVLAEQTPLGMRYRQLVTIRDYGAELAAKAAETGELHRRHRDLMLERARGMVRTWAGPDQQRSLALMRADHADAITAMEWSLATPGEGNRAAELGALLRYHWVSGAFLPAGRHRLEQVLASPEVTGRDRAEALWVAAWVALISGDHALAEEHLSEAEPLAAELADAFLRGQVANWTGLLHLFRGNGPEAVRHYRRAAAIFTELGDEAALETALFQLGLSEIYGDSPAAALRTSERLIAISDRNGESWFRAYVYWVRGIALWHQGELDAARTATLETLQIQAENLDGICIAHTLTLGSCIAVDSHDFERAARLQGLAEAVWCTLGTHVASFGPGLEGDRNAAVQRARSALGADAWQRAVREANGLDHLGAVHAGLDEVAKICGTPAPNPVGLTRREAQIADLVADGLSNKEIAHQLTISTRTVDGHVENILHKFGVRSRAKVAAQVLSQRTR</sequence>
<dbReference type="OrthoDB" id="3755432at2"/>
<protein>
    <submittedName>
        <fullName evidence="2">LuxR family transcriptional regulator</fullName>
    </submittedName>
</protein>
<dbReference type="InterPro" id="IPR036388">
    <property type="entry name" value="WH-like_DNA-bd_sf"/>
</dbReference>
<accession>A0A255GWU1</accession>
<name>A0A255GWU1_9ACTN</name>